<dbReference type="GO" id="GO:0016787">
    <property type="term" value="F:hydrolase activity"/>
    <property type="evidence" value="ECO:0007669"/>
    <property type="project" value="UniProtKB-KW"/>
</dbReference>
<proteinExistence type="predicted"/>
<dbReference type="InterPro" id="IPR050072">
    <property type="entry name" value="Peptidase_M20A"/>
</dbReference>
<evidence type="ECO:0000256" key="5">
    <source>
        <dbReference type="PIRSR" id="PIRSR037238-1"/>
    </source>
</evidence>
<keyword evidence="2" id="KW-0479">Metal-binding</keyword>
<dbReference type="InterPro" id="IPR001261">
    <property type="entry name" value="ArgE/DapE_CS"/>
</dbReference>
<dbReference type="RefSeq" id="WP_160938173.1">
    <property type="nucleotide sequence ID" value="NZ_SNVJ01000014.1"/>
</dbReference>
<evidence type="ECO:0000313" key="7">
    <source>
        <dbReference type="EMBL" id="MXP64767.1"/>
    </source>
</evidence>
<dbReference type="PROSITE" id="PS00758">
    <property type="entry name" value="ARGE_DAPE_CPG2_1"/>
    <property type="match status" value="1"/>
</dbReference>
<dbReference type="Pfam" id="PF07687">
    <property type="entry name" value="M20_dimer"/>
    <property type="match status" value="1"/>
</dbReference>
<feature type="domain" description="Peptidase M20 dimerisation" evidence="6">
    <location>
        <begin position="183"/>
        <end position="265"/>
    </location>
</feature>
<dbReference type="PIRSF" id="PIRSF037238">
    <property type="entry name" value="Carboxypeptidase_G2"/>
    <property type="match status" value="1"/>
</dbReference>
<dbReference type="InterPro" id="IPR017150">
    <property type="entry name" value="Pept_M20_glutamate_carboxypep"/>
</dbReference>
<dbReference type="Proteomes" id="UP000460715">
    <property type="component" value="Unassembled WGS sequence"/>
</dbReference>
<feature type="active site" description="Proton acceptor" evidence="5">
    <location>
        <position position="148"/>
    </location>
</feature>
<dbReference type="CDD" id="cd03885">
    <property type="entry name" value="M20_CPDG2"/>
    <property type="match status" value="1"/>
</dbReference>
<protein>
    <submittedName>
        <fullName evidence="7">M20/M25/M40 family metallo-hydrolase</fullName>
    </submittedName>
</protein>
<feature type="active site" evidence="5">
    <location>
        <position position="86"/>
    </location>
</feature>
<dbReference type="NCBIfam" id="NF005678">
    <property type="entry name" value="PRK07473.1"/>
    <property type="match status" value="1"/>
</dbReference>
<dbReference type="Gene3D" id="3.40.630.10">
    <property type="entry name" value="Zn peptidases"/>
    <property type="match status" value="1"/>
</dbReference>
<keyword evidence="3 7" id="KW-0378">Hydrolase</keyword>
<comment type="caution">
    <text evidence="7">The sequence shown here is derived from an EMBL/GenBank/DDBJ whole genome shotgun (WGS) entry which is preliminary data.</text>
</comment>
<evidence type="ECO:0000256" key="4">
    <source>
        <dbReference type="ARBA" id="ARBA00022833"/>
    </source>
</evidence>
<dbReference type="AlphaFoldDB" id="A0A845BHH5"/>
<accession>A0A845BHH5</accession>
<dbReference type="OrthoDB" id="9776600at2"/>
<keyword evidence="4" id="KW-0862">Zinc</keyword>
<dbReference type="SUPFAM" id="SSF55031">
    <property type="entry name" value="Bacterial exopeptidase dimerisation domain"/>
    <property type="match status" value="1"/>
</dbReference>
<keyword evidence="8" id="KW-1185">Reference proteome</keyword>
<dbReference type="PANTHER" id="PTHR43808">
    <property type="entry name" value="ACETYLORNITHINE DEACETYLASE"/>
    <property type="match status" value="1"/>
</dbReference>
<dbReference type="PANTHER" id="PTHR43808:SF9">
    <property type="entry name" value="BLL0789 PROTEIN"/>
    <property type="match status" value="1"/>
</dbReference>
<sequence length="380" mass="40675">MSHANTPPFVAEALLEEIRAWVEVESPTTDAAAVDRMMDKAAAHAEAAGGRITRIPGRDGYGGHLLVTSPWGEEDEPGILVLSHLDTVHAVGTLGGPLPFRVEGDSAFGPGICDMKGGALIALAALRHLIRSGQRTPLPVRHLFVSDEEVGSHTSREYIEREARRARYVLVTEPAREGGRIVTARKGTARFDLKIRGQAAHSGARHEDGRSAVKELARQILDLEAMTDYATGVTVNVGHIGGGTRANVVADYAWAEIDMRVPNQEIGNPAIERVLAVKPYDPDVTLEMTGGLNRPGYEKGDAIARLFEHARGLAAEIGFDLQDLKTGGGSDGNFTAALGVPTLDGLGVDGKGGHTHYEQIYVSSLVPRARLLLRLMETLA</sequence>
<organism evidence="7 8">
    <name type="scientific">Teichococcus coralli</name>
    <dbReference type="NCBI Taxonomy" id="2545983"/>
    <lineage>
        <taxon>Bacteria</taxon>
        <taxon>Pseudomonadati</taxon>
        <taxon>Pseudomonadota</taxon>
        <taxon>Alphaproteobacteria</taxon>
        <taxon>Acetobacterales</taxon>
        <taxon>Roseomonadaceae</taxon>
        <taxon>Roseomonas</taxon>
    </lineage>
</organism>
<dbReference type="Pfam" id="PF01546">
    <property type="entry name" value="Peptidase_M20"/>
    <property type="match status" value="1"/>
</dbReference>
<evidence type="ECO:0000256" key="1">
    <source>
        <dbReference type="ARBA" id="ARBA00001947"/>
    </source>
</evidence>
<gene>
    <name evidence="7" type="ORF">E0493_15550</name>
</gene>
<dbReference type="GO" id="GO:0046872">
    <property type="term" value="F:metal ion binding"/>
    <property type="evidence" value="ECO:0007669"/>
    <property type="project" value="UniProtKB-KW"/>
</dbReference>
<evidence type="ECO:0000313" key="8">
    <source>
        <dbReference type="Proteomes" id="UP000460715"/>
    </source>
</evidence>
<reference evidence="7 8" key="1">
    <citation type="submission" date="2019-03" db="EMBL/GenBank/DDBJ databases">
        <title>Roseomonas sp. a novel Roseomonas species isolated from Sea whip Gorgonian.</title>
        <authorList>
            <person name="Li F."/>
            <person name="Pan X."/>
            <person name="Huang S."/>
            <person name="Li Z."/>
            <person name="Meng B."/>
        </authorList>
    </citation>
    <scope>NUCLEOTIDE SEQUENCE [LARGE SCALE GENOMIC DNA]</scope>
    <source>
        <strain evidence="7 8">M0104</strain>
    </source>
</reference>
<name>A0A845BHH5_9PROT</name>
<dbReference type="EMBL" id="SNVJ01000014">
    <property type="protein sequence ID" value="MXP64767.1"/>
    <property type="molecule type" value="Genomic_DNA"/>
</dbReference>
<dbReference type="SUPFAM" id="SSF53187">
    <property type="entry name" value="Zn-dependent exopeptidases"/>
    <property type="match status" value="1"/>
</dbReference>
<dbReference type="InterPro" id="IPR011650">
    <property type="entry name" value="Peptidase_M20_dimer"/>
</dbReference>
<comment type="cofactor">
    <cofactor evidence="1">
        <name>Zn(2+)</name>
        <dbReference type="ChEBI" id="CHEBI:29105"/>
    </cofactor>
</comment>
<evidence type="ECO:0000256" key="2">
    <source>
        <dbReference type="ARBA" id="ARBA00022723"/>
    </source>
</evidence>
<dbReference type="Gene3D" id="3.30.70.360">
    <property type="match status" value="1"/>
</dbReference>
<dbReference type="InterPro" id="IPR002933">
    <property type="entry name" value="Peptidase_M20"/>
</dbReference>
<dbReference type="InterPro" id="IPR036264">
    <property type="entry name" value="Bact_exopeptidase_dim_dom"/>
</dbReference>
<evidence type="ECO:0000256" key="3">
    <source>
        <dbReference type="ARBA" id="ARBA00022801"/>
    </source>
</evidence>
<evidence type="ECO:0000259" key="6">
    <source>
        <dbReference type="Pfam" id="PF07687"/>
    </source>
</evidence>